<dbReference type="PROSITE" id="PS51257">
    <property type="entry name" value="PROKAR_LIPOPROTEIN"/>
    <property type="match status" value="1"/>
</dbReference>
<reference evidence="2 3" key="1">
    <citation type="journal article" date="2014" name="PLoS ONE">
        <title>The first complete genome sequence of the class fimbriimonadia in the phylum armatimonadetes.</title>
        <authorList>
            <person name="Hu Z.Y."/>
            <person name="Wang Y.Z."/>
            <person name="Im W.T."/>
            <person name="Wang S.Y."/>
            <person name="Zhao G.P."/>
            <person name="Zheng H.J."/>
            <person name="Quan Z.X."/>
        </authorList>
    </citation>
    <scope>NUCLEOTIDE SEQUENCE [LARGE SCALE GENOMIC DNA]</scope>
    <source>
        <strain evidence="2">Gsoil 348</strain>
    </source>
</reference>
<name>A0A068NSV2_FIMGI</name>
<evidence type="ECO:0008006" key="4">
    <source>
        <dbReference type="Google" id="ProtNLM"/>
    </source>
</evidence>
<sequence length="250" mass="25751">MRFRNLVPLLILSIGFLAGCGGRATTKAVNHSVAGDWTGTFTKARLAGATEGQLDISYTESGNSVSGSAHLTVAATPSTTASYEGTLTGTNTNGNLDATITFSPELPGAVATVHIAGTVANGSFTGDYTAGTETGAVSMSHFTQALPVIPVGSIWLGTMTDVVNGQTQHLRIFVAAVDGIHFSGTFSVETQFNGAFEGTQIGNNSSFSMTTMLHSFFVGSVVDGKLSGTWVNPDLANSHGTYEITNQSAG</sequence>
<evidence type="ECO:0000256" key="1">
    <source>
        <dbReference type="SAM" id="SignalP"/>
    </source>
</evidence>
<accession>A0A068NSV2</accession>
<proteinExistence type="predicted"/>
<dbReference type="KEGG" id="fgi:OP10G_2487"/>
<dbReference type="AlphaFoldDB" id="A0A068NSV2"/>
<gene>
    <name evidence="2" type="ORF">OP10G_2487</name>
</gene>
<evidence type="ECO:0000313" key="2">
    <source>
        <dbReference type="EMBL" id="AIE85855.1"/>
    </source>
</evidence>
<dbReference type="EMBL" id="CP007139">
    <property type="protein sequence ID" value="AIE85855.1"/>
    <property type="molecule type" value="Genomic_DNA"/>
</dbReference>
<evidence type="ECO:0000313" key="3">
    <source>
        <dbReference type="Proteomes" id="UP000027982"/>
    </source>
</evidence>
<feature type="chain" id="PRO_5001651900" description="Lipoprotein" evidence="1">
    <location>
        <begin position="19"/>
        <end position="250"/>
    </location>
</feature>
<dbReference type="RefSeq" id="WP_025225585.1">
    <property type="nucleotide sequence ID" value="NZ_CP007139.1"/>
</dbReference>
<protein>
    <recommendedName>
        <fullName evidence="4">Lipoprotein</fullName>
    </recommendedName>
</protein>
<keyword evidence="3" id="KW-1185">Reference proteome</keyword>
<organism evidence="2 3">
    <name type="scientific">Fimbriimonas ginsengisoli Gsoil 348</name>
    <dbReference type="NCBI Taxonomy" id="661478"/>
    <lineage>
        <taxon>Bacteria</taxon>
        <taxon>Bacillati</taxon>
        <taxon>Armatimonadota</taxon>
        <taxon>Fimbriimonadia</taxon>
        <taxon>Fimbriimonadales</taxon>
        <taxon>Fimbriimonadaceae</taxon>
        <taxon>Fimbriimonas</taxon>
    </lineage>
</organism>
<keyword evidence="1" id="KW-0732">Signal</keyword>
<dbReference type="Proteomes" id="UP000027982">
    <property type="component" value="Chromosome"/>
</dbReference>
<dbReference type="HOGENOM" id="CLU_1118865_0_0_0"/>
<feature type="signal peptide" evidence="1">
    <location>
        <begin position="1"/>
        <end position="18"/>
    </location>
</feature>
<dbReference type="STRING" id="661478.OP10G_2487"/>